<keyword evidence="1" id="KW-0489">Methyltransferase</keyword>
<dbReference type="InterPro" id="IPR016461">
    <property type="entry name" value="COMT-like"/>
</dbReference>
<comment type="caution">
    <text evidence="7">The sequence shown here is derived from an EMBL/GenBank/DDBJ whole genome shotgun (WGS) entry which is preliminary data.</text>
</comment>
<organism evidence="7 8">
    <name type="scientific">Bradyrhizobium retamae</name>
    <dbReference type="NCBI Taxonomy" id="1300035"/>
    <lineage>
        <taxon>Bacteria</taxon>
        <taxon>Pseudomonadati</taxon>
        <taxon>Pseudomonadota</taxon>
        <taxon>Alphaproteobacteria</taxon>
        <taxon>Hyphomicrobiales</taxon>
        <taxon>Nitrobacteraceae</taxon>
        <taxon>Bradyrhizobium</taxon>
    </lineage>
</organism>
<evidence type="ECO:0000259" key="5">
    <source>
        <dbReference type="Pfam" id="PF00891"/>
    </source>
</evidence>
<evidence type="ECO:0008006" key="9">
    <source>
        <dbReference type="Google" id="ProtNLM"/>
    </source>
</evidence>
<dbReference type="InterPro" id="IPR012967">
    <property type="entry name" value="COMT_dimerisation"/>
</dbReference>
<proteinExistence type="predicted"/>
<dbReference type="Gene3D" id="1.10.10.10">
    <property type="entry name" value="Winged helix-like DNA-binding domain superfamily/Winged helix DNA-binding domain"/>
    <property type="match status" value="1"/>
</dbReference>
<dbReference type="SUPFAM" id="SSF46785">
    <property type="entry name" value="Winged helix' DNA-binding domain"/>
    <property type="match status" value="1"/>
</dbReference>
<dbReference type="PIRSF" id="PIRSF005739">
    <property type="entry name" value="O-mtase"/>
    <property type="match status" value="1"/>
</dbReference>
<accession>A0A0R3MLN8</accession>
<dbReference type="SUPFAM" id="SSF53335">
    <property type="entry name" value="S-adenosyl-L-methionine-dependent methyltransferases"/>
    <property type="match status" value="1"/>
</dbReference>
<reference evidence="7 8" key="1">
    <citation type="submission" date="2014-03" db="EMBL/GenBank/DDBJ databases">
        <title>Bradyrhizobium valentinum sp. nov., isolated from effective nodules of Lupinus mariae-josephae, a lupine endemic of basic-lime soils in Eastern Spain.</title>
        <authorList>
            <person name="Duran D."/>
            <person name="Rey L."/>
            <person name="Navarro A."/>
            <person name="Busquets A."/>
            <person name="Imperial J."/>
            <person name="Ruiz-Argueso T."/>
        </authorList>
    </citation>
    <scope>NUCLEOTIDE SEQUENCE [LARGE SCALE GENOMIC DNA]</scope>
    <source>
        <strain evidence="7 8">Ro19</strain>
    </source>
</reference>
<keyword evidence="8" id="KW-1185">Reference proteome</keyword>
<dbReference type="Gene3D" id="3.40.50.150">
    <property type="entry name" value="Vaccinia Virus protein VP39"/>
    <property type="match status" value="1"/>
</dbReference>
<evidence type="ECO:0000313" key="8">
    <source>
        <dbReference type="Proteomes" id="UP000052023"/>
    </source>
</evidence>
<sequence length="350" mass="37811">MSHQESEQAHLVPPPAIALGLATAYQASQALIVAVKLGIPDVLGKGAMRSAEIAQETGSRPDTMLRLLRALAAFDVVKDLGTGEFELTAVGDCLRADTPNSVRPLILMFGSETFWQTSGCLAECVSTGKNAFQLLHGIETIFAYLEKQEDLARTFDDAMTSRSAITGQAVAEAYDFGGAGRVVDVAGGRGKMLAAILKGHPQLRGTLFDLPRVVESASRFLLTEGVADRCEIVSGDMFTSVPPRGDLYLLSRVIHDWDDPHAIEVLRSCRLAMGPKSKLLILDRVMPERVEASPLAQSHALLDLTMMMWTGGGRERTAEQFEALVSAAGLRLERVIPMRIPDSLIEATPI</sequence>
<dbReference type="InterPro" id="IPR029063">
    <property type="entry name" value="SAM-dependent_MTases_sf"/>
</dbReference>
<dbReference type="GO" id="GO:0032259">
    <property type="term" value="P:methylation"/>
    <property type="evidence" value="ECO:0007669"/>
    <property type="project" value="UniProtKB-KW"/>
</dbReference>
<dbReference type="Proteomes" id="UP000052023">
    <property type="component" value="Unassembled WGS sequence"/>
</dbReference>
<dbReference type="RefSeq" id="WP_057847054.1">
    <property type="nucleotide sequence ID" value="NZ_LLYA01000192.1"/>
</dbReference>
<dbReference type="GO" id="GO:0008171">
    <property type="term" value="F:O-methyltransferase activity"/>
    <property type="evidence" value="ECO:0007669"/>
    <property type="project" value="InterPro"/>
</dbReference>
<dbReference type="PANTHER" id="PTHR43712:SF2">
    <property type="entry name" value="O-METHYLTRANSFERASE CICE"/>
    <property type="match status" value="1"/>
</dbReference>
<evidence type="ECO:0000256" key="2">
    <source>
        <dbReference type="ARBA" id="ARBA00022679"/>
    </source>
</evidence>
<dbReference type="PANTHER" id="PTHR43712">
    <property type="entry name" value="PUTATIVE (AFU_ORTHOLOGUE AFUA_4G14580)-RELATED"/>
    <property type="match status" value="1"/>
</dbReference>
<dbReference type="GO" id="GO:0046983">
    <property type="term" value="F:protein dimerization activity"/>
    <property type="evidence" value="ECO:0007669"/>
    <property type="project" value="InterPro"/>
</dbReference>
<evidence type="ECO:0000256" key="4">
    <source>
        <dbReference type="PIRSR" id="PIRSR005739-1"/>
    </source>
</evidence>
<evidence type="ECO:0000313" key="7">
    <source>
        <dbReference type="EMBL" id="KRR18869.1"/>
    </source>
</evidence>
<keyword evidence="2" id="KW-0808">Transferase</keyword>
<dbReference type="EMBL" id="LLYA01000192">
    <property type="protein sequence ID" value="KRR18869.1"/>
    <property type="molecule type" value="Genomic_DNA"/>
</dbReference>
<name>A0A0R3MLN8_9BRAD</name>
<keyword evidence="3" id="KW-0949">S-adenosyl-L-methionine</keyword>
<dbReference type="InterPro" id="IPR001077">
    <property type="entry name" value="COMT_C"/>
</dbReference>
<evidence type="ECO:0000256" key="1">
    <source>
        <dbReference type="ARBA" id="ARBA00022603"/>
    </source>
</evidence>
<feature type="domain" description="O-methyltransferase dimerisation" evidence="6">
    <location>
        <begin position="21"/>
        <end position="94"/>
    </location>
</feature>
<dbReference type="Pfam" id="PF08100">
    <property type="entry name" value="Dimerisation"/>
    <property type="match status" value="1"/>
</dbReference>
<feature type="domain" description="O-methyltransferase C-terminal" evidence="5">
    <location>
        <begin position="121"/>
        <end position="330"/>
    </location>
</feature>
<feature type="active site" description="Proton acceptor" evidence="4">
    <location>
        <position position="255"/>
    </location>
</feature>
<evidence type="ECO:0000259" key="6">
    <source>
        <dbReference type="Pfam" id="PF08100"/>
    </source>
</evidence>
<evidence type="ECO:0000256" key="3">
    <source>
        <dbReference type="ARBA" id="ARBA00022691"/>
    </source>
</evidence>
<dbReference type="InterPro" id="IPR036388">
    <property type="entry name" value="WH-like_DNA-bd_sf"/>
</dbReference>
<dbReference type="AlphaFoldDB" id="A0A0R3MLN8"/>
<protein>
    <recommendedName>
        <fullName evidence="9">Methyltransferase</fullName>
    </recommendedName>
</protein>
<dbReference type="Pfam" id="PF00891">
    <property type="entry name" value="Methyltransf_2"/>
    <property type="match status" value="1"/>
</dbReference>
<dbReference type="CDD" id="cd02440">
    <property type="entry name" value="AdoMet_MTases"/>
    <property type="match status" value="1"/>
</dbReference>
<dbReference type="OrthoDB" id="9766840at2"/>
<dbReference type="PROSITE" id="PS51683">
    <property type="entry name" value="SAM_OMT_II"/>
    <property type="match status" value="1"/>
</dbReference>
<dbReference type="InterPro" id="IPR036390">
    <property type="entry name" value="WH_DNA-bd_sf"/>
</dbReference>
<gene>
    <name evidence="7" type="ORF">CQ13_10590</name>
</gene>